<proteinExistence type="predicted"/>
<dbReference type="OrthoDB" id="6488871at2"/>
<evidence type="ECO:0000313" key="2">
    <source>
        <dbReference type="Proteomes" id="UP000242515"/>
    </source>
</evidence>
<sequence>MPTPSTSTIKNNDSISFNYSSLLLASCKKKWRFVDAIYGVLPIFGVVTRKSAHNKLETVEYFKELALQIISTQVSDEMNIARLLVLAEQQNIKHFTIQLPYSLSDHQIALIHTEYRKSVSLHQENDFLHVRFEFR</sequence>
<dbReference type="Proteomes" id="UP000242515">
    <property type="component" value="Unassembled WGS sequence"/>
</dbReference>
<keyword evidence="2" id="KW-1185">Reference proteome</keyword>
<accession>A0A1H9G4N1</accession>
<reference evidence="2" key="1">
    <citation type="submission" date="2016-10" db="EMBL/GenBank/DDBJ databases">
        <authorList>
            <person name="Varghese N."/>
            <person name="Submissions S."/>
        </authorList>
    </citation>
    <scope>NUCLEOTIDE SEQUENCE [LARGE SCALE GENOMIC DNA]</scope>
    <source>
        <strain evidence="2">8N4</strain>
    </source>
</reference>
<protein>
    <submittedName>
        <fullName evidence="1">Uncharacterized protein</fullName>
    </submittedName>
</protein>
<name>A0A1H9G4N1_9GAMM</name>
<evidence type="ECO:0000313" key="1">
    <source>
        <dbReference type="EMBL" id="SEQ44708.1"/>
    </source>
</evidence>
<gene>
    <name evidence="1" type="ORF">SAMN05216522_10361</name>
</gene>
<organism evidence="1 2">
    <name type="scientific">Rosenbergiella nectarea</name>
    <dbReference type="NCBI Taxonomy" id="988801"/>
    <lineage>
        <taxon>Bacteria</taxon>
        <taxon>Pseudomonadati</taxon>
        <taxon>Pseudomonadota</taxon>
        <taxon>Gammaproteobacteria</taxon>
        <taxon>Enterobacterales</taxon>
        <taxon>Erwiniaceae</taxon>
        <taxon>Rosenbergiella</taxon>
    </lineage>
</organism>
<dbReference type="AlphaFoldDB" id="A0A1H9G4N1"/>
<dbReference type="EMBL" id="FOGC01000003">
    <property type="protein sequence ID" value="SEQ44708.1"/>
    <property type="molecule type" value="Genomic_DNA"/>
</dbReference>
<dbReference type="RefSeq" id="WP_092673621.1">
    <property type="nucleotide sequence ID" value="NZ_FOGC01000003.1"/>
</dbReference>
<dbReference type="STRING" id="988801.SAMN05216522_10361"/>